<evidence type="ECO:0000313" key="10">
    <source>
        <dbReference type="EMBL" id="MEL0565558.1"/>
    </source>
</evidence>
<keyword evidence="6 7" id="KW-0472">Membrane</keyword>
<evidence type="ECO:0000313" key="12">
    <source>
        <dbReference type="Proteomes" id="UP001385848"/>
    </source>
</evidence>
<dbReference type="Proteomes" id="UP000327236">
    <property type="component" value="Unassembled WGS sequence"/>
</dbReference>
<keyword evidence="3 7" id="KW-0812">Transmembrane</keyword>
<dbReference type="SUPFAM" id="SSF144091">
    <property type="entry name" value="Rhomboid-like"/>
    <property type="match status" value="1"/>
</dbReference>
<feature type="domain" description="Peptidase S54 rhomboid" evidence="8">
    <location>
        <begin position="57"/>
        <end position="194"/>
    </location>
</feature>
<evidence type="ECO:0000259" key="8">
    <source>
        <dbReference type="Pfam" id="PF01694"/>
    </source>
</evidence>
<reference evidence="10 12" key="2">
    <citation type="submission" date="2024-04" db="EMBL/GenBank/DDBJ databases">
        <title>Three lactobacilli isolated from voided urine samples from females with type 2 diabetes.</title>
        <authorList>
            <person name="Kula A."/>
            <person name="Stegman N."/>
            <person name="Putonti C."/>
        </authorList>
    </citation>
    <scope>NUCLEOTIDE SEQUENCE [LARGE SCALE GENOMIC DNA]</scope>
    <source>
        <strain evidence="10 12">1855</strain>
    </source>
</reference>
<dbReference type="Gene3D" id="1.20.1540.10">
    <property type="entry name" value="Rhomboid-like"/>
    <property type="match status" value="1"/>
</dbReference>
<evidence type="ECO:0000256" key="4">
    <source>
        <dbReference type="ARBA" id="ARBA00022801"/>
    </source>
</evidence>
<keyword evidence="12" id="KW-1185">Reference proteome</keyword>
<keyword evidence="5 7" id="KW-1133">Transmembrane helix</keyword>
<evidence type="ECO:0000256" key="5">
    <source>
        <dbReference type="ARBA" id="ARBA00022989"/>
    </source>
</evidence>
<feature type="transmembrane region" description="Helical" evidence="7">
    <location>
        <begin position="12"/>
        <end position="29"/>
    </location>
</feature>
<dbReference type="AlphaFoldDB" id="A0A5N1IIV2"/>
<dbReference type="OrthoDB" id="9813074at2"/>
<evidence type="ECO:0000256" key="3">
    <source>
        <dbReference type="ARBA" id="ARBA00022692"/>
    </source>
</evidence>
<dbReference type="EMBL" id="JBBVUL010000012">
    <property type="protein sequence ID" value="MEL0565558.1"/>
    <property type="molecule type" value="Genomic_DNA"/>
</dbReference>
<gene>
    <name evidence="10" type="ORF">AAC431_06440</name>
    <name evidence="9" type="ORF">F6H94_03175</name>
</gene>
<organism evidence="9 11">
    <name type="scientific">Lactobacillus jensenii</name>
    <dbReference type="NCBI Taxonomy" id="109790"/>
    <lineage>
        <taxon>Bacteria</taxon>
        <taxon>Bacillati</taxon>
        <taxon>Bacillota</taxon>
        <taxon>Bacilli</taxon>
        <taxon>Lactobacillales</taxon>
        <taxon>Lactobacillaceae</taxon>
        <taxon>Lactobacillus</taxon>
    </lineage>
</organism>
<evidence type="ECO:0000256" key="2">
    <source>
        <dbReference type="ARBA" id="ARBA00009045"/>
    </source>
</evidence>
<dbReference type="GeneID" id="31743319"/>
<feature type="transmembrane region" description="Helical" evidence="7">
    <location>
        <begin position="122"/>
        <end position="140"/>
    </location>
</feature>
<protein>
    <submittedName>
        <fullName evidence="9">Rhomboid family intramembrane serine protease</fullName>
        <ecNumber evidence="10">3.4.21.-</ecNumber>
    </submittedName>
</protein>
<sequence>MNNPRLRKYYKTNAMTNTIFVVLVAMFIIETLRGGSDESAVLFKLGAQFNPAIIILGQWWRLFTAQFLHIGLLHLVVNCVTLFYMGQYLEPMLGHVRFLIIYLLAGVGGNLMTLALGSDNAVSAGASTALFGLFGAMIALGIANRTHEGMAYLGRQSFVLAVINLLFDINIPQIDTWGHVGGLLAGFLLTVILGDQNLRGYKLPIKILAGFALIGFVLISLRLGFIISE</sequence>
<accession>A0A5N1IIV2</accession>
<feature type="transmembrane region" description="Helical" evidence="7">
    <location>
        <begin position="207"/>
        <end position="227"/>
    </location>
</feature>
<comment type="subcellular location">
    <subcellularLocation>
        <location evidence="1">Membrane</location>
        <topology evidence="1">Multi-pass membrane protein</topology>
    </subcellularLocation>
</comment>
<dbReference type="RefSeq" id="WP_006584461.1">
    <property type="nucleotide sequence ID" value="NZ_CATOUV010000001.1"/>
</dbReference>
<dbReference type="InterPro" id="IPR050925">
    <property type="entry name" value="Rhomboid_protease_S54"/>
</dbReference>
<feature type="transmembrane region" description="Helical" evidence="7">
    <location>
        <begin position="152"/>
        <end position="171"/>
    </location>
</feature>
<dbReference type="EMBL" id="VYWW01000009">
    <property type="protein sequence ID" value="KAA9323370.1"/>
    <property type="molecule type" value="Genomic_DNA"/>
</dbReference>
<evidence type="ECO:0000313" key="9">
    <source>
        <dbReference type="EMBL" id="KAA9323370.1"/>
    </source>
</evidence>
<evidence type="ECO:0000256" key="6">
    <source>
        <dbReference type="ARBA" id="ARBA00023136"/>
    </source>
</evidence>
<dbReference type="GO" id="GO:0006508">
    <property type="term" value="P:proteolysis"/>
    <property type="evidence" value="ECO:0007669"/>
    <property type="project" value="UniProtKB-KW"/>
</dbReference>
<keyword evidence="4 10" id="KW-0378">Hydrolase</keyword>
<dbReference type="KEGG" id="lje:BUE77_06280"/>
<reference evidence="9 11" key="1">
    <citation type="submission" date="2019-09" db="EMBL/GenBank/DDBJ databases">
        <title>Draft genome sequence assemblies of isolates from the urinary tract.</title>
        <authorList>
            <person name="Mores C.R."/>
            <person name="Putonti C."/>
            <person name="Wolfe A.J."/>
        </authorList>
    </citation>
    <scope>NUCLEOTIDE SEQUENCE [LARGE SCALE GENOMIC DNA]</scope>
    <source>
        <strain evidence="9 11">UMB246</strain>
    </source>
</reference>
<dbReference type="PANTHER" id="PTHR43731:SF14">
    <property type="entry name" value="PRESENILIN-ASSOCIATED RHOMBOID-LIKE PROTEIN, MITOCHONDRIAL"/>
    <property type="match status" value="1"/>
</dbReference>
<feature type="transmembrane region" description="Helical" evidence="7">
    <location>
        <begin position="98"/>
        <end position="116"/>
    </location>
</feature>
<dbReference type="EC" id="3.4.21.-" evidence="10"/>
<dbReference type="InterPro" id="IPR022764">
    <property type="entry name" value="Peptidase_S54_rhomboid_dom"/>
</dbReference>
<evidence type="ECO:0000256" key="7">
    <source>
        <dbReference type="SAM" id="Phobius"/>
    </source>
</evidence>
<dbReference type="GO" id="GO:0016020">
    <property type="term" value="C:membrane"/>
    <property type="evidence" value="ECO:0007669"/>
    <property type="project" value="UniProtKB-SubCell"/>
</dbReference>
<feature type="transmembrane region" description="Helical" evidence="7">
    <location>
        <begin position="177"/>
        <end position="195"/>
    </location>
</feature>
<keyword evidence="9" id="KW-0645">Protease</keyword>
<dbReference type="SMART" id="SM01160">
    <property type="entry name" value="DUF1751"/>
    <property type="match status" value="1"/>
</dbReference>
<proteinExistence type="inferred from homology"/>
<dbReference type="GO" id="GO:0004252">
    <property type="term" value="F:serine-type endopeptidase activity"/>
    <property type="evidence" value="ECO:0007669"/>
    <property type="project" value="InterPro"/>
</dbReference>
<dbReference type="InterPro" id="IPR035952">
    <property type="entry name" value="Rhomboid-like_sf"/>
</dbReference>
<comment type="similarity">
    <text evidence="2">Belongs to the peptidase S54 family.</text>
</comment>
<evidence type="ECO:0000256" key="1">
    <source>
        <dbReference type="ARBA" id="ARBA00004141"/>
    </source>
</evidence>
<evidence type="ECO:0000313" key="11">
    <source>
        <dbReference type="Proteomes" id="UP000327236"/>
    </source>
</evidence>
<dbReference type="Proteomes" id="UP001385848">
    <property type="component" value="Unassembled WGS sequence"/>
</dbReference>
<feature type="transmembrane region" description="Helical" evidence="7">
    <location>
        <begin position="66"/>
        <end position="86"/>
    </location>
</feature>
<dbReference type="Pfam" id="PF01694">
    <property type="entry name" value="Rhomboid"/>
    <property type="match status" value="1"/>
</dbReference>
<comment type="caution">
    <text evidence="9">The sequence shown here is derived from an EMBL/GenBank/DDBJ whole genome shotgun (WGS) entry which is preliminary data.</text>
</comment>
<name>A0A5N1IIV2_LACJE</name>
<dbReference type="PANTHER" id="PTHR43731">
    <property type="entry name" value="RHOMBOID PROTEASE"/>
    <property type="match status" value="1"/>
</dbReference>